<gene>
    <name evidence="6" type="ORF">Tsubulata_041712</name>
</gene>
<dbReference type="PANTHER" id="PTHR45934:SF20">
    <property type="entry name" value="MONOOXYGENASE 2-RELATED"/>
    <property type="match status" value="1"/>
</dbReference>
<dbReference type="Proteomes" id="UP001141552">
    <property type="component" value="Unassembled WGS sequence"/>
</dbReference>
<dbReference type="AlphaFoldDB" id="A0A9Q0GM98"/>
<dbReference type="OrthoDB" id="655030at2759"/>
<dbReference type="GO" id="GO:0071949">
    <property type="term" value="F:FAD binding"/>
    <property type="evidence" value="ECO:0007669"/>
    <property type="project" value="InterPro"/>
</dbReference>
<comment type="caution">
    <text evidence="6">The sequence shown here is derived from an EMBL/GenBank/DDBJ whole genome shotgun (WGS) entry which is preliminary data.</text>
</comment>
<sequence>MSQTEEVAGRDSQDQDQLARELTLAVNALSPPPSFAALDLLPLLDGLELCLTRVSPSPSDSVTRALALATEALTAEESFHHFDEDVKVFAASCINQIMRIMASNIPYDANQMKENFKLIVAAFEKLSDTSSRSYFKRRLILTTVARTETFILMLSPDCYSLISEMFKHFFMNISEDDPADVFSSMGTIMILTLEELEEIPEEVLSPLRDSVRMGNQDVSPIARTLGKQVIKNCALKLVPYMHEELHSLFQPLGFCCNNGATSSQVSLPEAEEDTEGTEETTNFVGEEDDDGEESVNWADKVVKGKNSRKRSNKGKKVNRADKVVKGKNSRKRPNNGKKVKKVIIVEDDSEEDEESLEVIVVEDSHEAESLSPMEEIVLQRKNRKRSDKGKKVIRLEDDTEEDESLDVDVEEDSHEAESLSSMDEIILRKKGKESGEGKKVTASAKTMESLTEALVKQLPNGTIRYSSRVASIEDLGHFKLVHLADGTILKTKVLIGCDGVNSVVAKWLGFKKPAFSGRSAIRGCAYLKENHGLGSKFLLFFGNGLRSGFLPCDASTVYWFFTWTPSDKGDINYSIAFMTLLNCSSRLDLSPLLVGLKNTYFSFGATFFCLVLKEELQDNPAKMKQFVLSKLGNVPNHLRKFVEMTELDNLVLSPLLYRHPWEVLLGNISKGNVCVAGDALHPMTPDLGQGGCSALEDGVVLARCLGKALLKNSSIGSKEEDMEAAYKSIQAGLKTYANERRWRSFELITTAYLVGTIQQSSGARILMKQKA</sequence>
<dbReference type="InterPro" id="IPR016024">
    <property type="entry name" value="ARM-type_fold"/>
</dbReference>
<feature type="compositionally biased region" description="Acidic residues" evidence="4">
    <location>
        <begin position="397"/>
        <end position="414"/>
    </location>
</feature>
<dbReference type="GO" id="GO:0004497">
    <property type="term" value="F:monooxygenase activity"/>
    <property type="evidence" value="ECO:0007669"/>
    <property type="project" value="UniProtKB-KW"/>
</dbReference>
<dbReference type="Pfam" id="PF20168">
    <property type="entry name" value="PDS5"/>
    <property type="match status" value="1"/>
</dbReference>
<reference evidence="6" key="1">
    <citation type="submission" date="2022-02" db="EMBL/GenBank/DDBJ databases">
        <authorList>
            <person name="Henning P.M."/>
            <person name="McCubbin A.G."/>
            <person name="Shore J.S."/>
        </authorList>
    </citation>
    <scope>NUCLEOTIDE SEQUENCE</scope>
    <source>
        <strain evidence="6">F60SS</strain>
        <tissue evidence="6">Leaves</tissue>
    </source>
</reference>
<dbReference type="SUPFAM" id="SSF48371">
    <property type="entry name" value="ARM repeat"/>
    <property type="match status" value="1"/>
</dbReference>
<dbReference type="InterPro" id="IPR002938">
    <property type="entry name" value="FAD-bd"/>
</dbReference>
<dbReference type="SUPFAM" id="SSF51905">
    <property type="entry name" value="FAD/NAD(P)-binding domain"/>
    <property type="match status" value="1"/>
</dbReference>
<keyword evidence="2" id="KW-0503">Monooxygenase</keyword>
<proteinExistence type="inferred from homology"/>
<feature type="region of interest" description="Disordered" evidence="4">
    <location>
        <begin position="380"/>
        <end position="418"/>
    </location>
</feature>
<feature type="compositionally biased region" description="Basic residues" evidence="4">
    <location>
        <begin position="303"/>
        <end position="317"/>
    </location>
</feature>
<name>A0A9Q0GM98_9ROSI</name>
<reference evidence="6" key="2">
    <citation type="journal article" date="2023" name="Plants (Basel)">
        <title>Annotation of the Turnera subulata (Passifloraceae) Draft Genome Reveals the S-Locus Evolved after the Divergence of Turneroideae from Passifloroideae in a Stepwise Manner.</title>
        <authorList>
            <person name="Henning P.M."/>
            <person name="Roalson E.H."/>
            <person name="Mir W."/>
            <person name="McCubbin A.G."/>
            <person name="Shore J.S."/>
        </authorList>
    </citation>
    <scope>NUCLEOTIDE SEQUENCE</scope>
    <source>
        <strain evidence="6">F60SS</strain>
    </source>
</reference>
<accession>A0A9Q0GM98</accession>
<feature type="compositionally biased region" description="Basic residues" evidence="4">
    <location>
        <begin position="325"/>
        <end position="340"/>
    </location>
</feature>
<keyword evidence="1" id="KW-0560">Oxidoreductase</keyword>
<evidence type="ECO:0000256" key="3">
    <source>
        <dbReference type="ARBA" id="ARBA00024018"/>
    </source>
</evidence>
<organism evidence="6 7">
    <name type="scientific">Turnera subulata</name>
    <dbReference type="NCBI Taxonomy" id="218843"/>
    <lineage>
        <taxon>Eukaryota</taxon>
        <taxon>Viridiplantae</taxon>
        <taxon>Streptophyta</taxon>
        <taxon>Embryophyta</taxon>
        <taxon>Tracheophyta</taxon>
        <taxon>Spermatophyta</taxon>
        <taxon>Magnoliopsida</taxon>
        <taxon>eudicotyledons</taxon>
        <taxon>Gunneridae</taxon>
        <taxon>Pentapetalae</taxon>
        <taxon>rosids</taxon>
        <taxon>fabids</taxon>
        <taxon>Malpighiales</taxon>
        <taxon>Passifloraceae</taxon>
        <taxon>Turnera</taxon>
    </lineage>
</organism>
<evidence type="ECO:0000313" key="6">
    <source>
        <dbReference type="EMBL" id="KAJ4851437.1"/>
    </source>
</evidence>
<comment type="similarity">
    <text evidence="3">Belongs to the 3-hydroxybenzoate 6-hydroxylase family.</text>
</comment>
<evidence type="ECO:0000256" key="2">
    <source>
        <dbReference type="ARBA" id="ARBA00023033"/>
    </source>
</evidence>
<feature type="compositionally biased region" description="Acidic residues" evidence="4">
    <location>
        <begin position="269"/>
        <end position="278"/>
    </location>
</feature>
<dbReference type="PANTHER" id="PTHR45934">
    <property type="entry name" value="FAD/NAD(P)-BINDING OXIDOREDUCTASE FAMILY PROTEIN"/>
    <property type="match status" value="1"/>
</dbReference>
<evidence type="ECO:0000259" key="5">
    <source>
        <dbReference type="Pfam" id="PF01494"/>
    </source>
</evidence>
<protein>
    <recommendedName>
        <fullName evidence="5">FAD-binding domain-containing protein</fullName>
    </recommendedName>
</protein>
<evidence type="ECO:0000313" key="7">
    <source>
        <dbReference type="Proteomes" id="UP001141552"/>
    </source>
</evidence>
<dbReference type="Gene3D" id="3.50.50.60">
    <property type="entry name" value="FAD/NAD(P)-binding domain"/>
    <property type="match status" value="2"/>
</dbReference>
<feature type="domain" description="FAD-binding" evidence="5">
    <location>
        <begin position="667"/>
        <end position="709"/>
    </location>
</feature>
<dbReference type="Pfam" id="PF01494">
    <property type="entry name" value="FAD_binding_3"/>
    <property type="match status" value="1"/>
</dbReference>
<dbReference type="InterPro" id="IPR036188">
    <property type="entry name" value="FAD/NAD-bd_sf"/>
</dbReference>
<feature type="non-terminal residue" evidence="6">
    <location>
        <position position="771"/>
    </location>
</feature>
<evidence type="ECO:0000256" key="4">
    <source>
        <dbReference type="SAM" id="MobiDB-lite"/>
    </source>
</evidence>
<feature type="region of interest" description="Disordered" evidence="4">
    <location>
        <begin position="265"/>
        <end position="340"/>
    </location>
</feature>
<dbReference type="EMBL" id="JAKUCV010000053">
    <property type="protein sequence ID" value="KAJ4851437.1"/>
    <property type="molecule type" value="Genomic_DNA"/>
</dbReference>
<keyword evidence="7" id="KW-1185">Reference proteome</keyword>
<dbReference type="InterPro" id="IPR044560">
    <property type="entry name" value="MOase"/>
</dbReference>
<evidence type="ECO:0000256" key="1">
    <source>
        <dbReference type="ARBA" id="ARBA00023002"/>
    </source>
</evidence>